<dbReference type="Proteomes" id="UP000321424">
    <property type="component" value="Unassembled WGS sequence"/>
</dbReference>
<protein>
    <recommendedName>
        <fullName evidence="1">HTH cro/C1-type domain-containing protein</fullName>
    </recommendedName>
</protein>
<evidence type="ECO:0000259" key="1">
    <source>
        <dbReference type="PROSITE" id="PS50943"/>
    </source>
</evidence>
<name>A0A511MS95_9NOCA</name>
<sequence>MTIWWIGQSVKALRMALRMNQRDFGQLIDAGQRTVSGWERGESAVNVAAQVALDSLLATLEPVARARFEVLAEETDVNRRQFLMTSTALAATAGSAKPTVTPAAIDHLRTTVHAGMLLDDSLGSDAAKPLVDAMARTCLTLLPDCPELLKPQLSRLTAEAVASSAWAAWDQRDVRLADALFGQAFEHAENAGDTDVQAGILVHRTDLAVWTRRYADAADYADAALAIKIRDRRMADYRALRSAQAFAHANRRQDARRQLEAVSGEHITETTPDQSYAYWMAGWVTSDVTGSVLEATGDRHGAAESVEESLQFIPELASRHRALTLLRLARIAAPLDLDRSVDAAKQALALSRKNTSPRLRQKYAETRQLLEPWDGTRAIRELDAFADSR</sequence>
<dbReference type="EMBL" id="BJXA01000098">
    <property type="protein sequence ID" value="GEM43450.1"/>
    <property type="molecule type" value="Genomic_DNA"/>
</dbReference>
<dbReference type="GO" id="GO:0003677">
    <property type="term" value="F:DNA binding"/>
    <property type="evidence" value="ECO:0007669"/>
    <property type="project" value="InterPro"/>
</dbReference>
<gene>
    <name evidence="2" type="ORF">NN4_79690</name>
</gene>
<dbReference type="InterPro" id="IPR001387">
    <property type="entry name" value="Cro/C1-type_HTH"/>
</dbReference>
<accession>A0A511MS95</accession>
<dbReference type="AlphaFoldDB" id="A0A511MS95"/>
<dbReference type="OrthoDB" id="4498779at2"/>
<proteinExistence type="predicted"/>
<keyword evidence="3" id="KW-1185">Reference proteome</keyword>
<dbReference type="InterPro" id="IPR010982">
    <property type="entry name" value="Lambda_DNA-bd_dom_sf"/>
</dbReference>
<dbReference type="SUPFAM" id="SSF47413">
    <property type="entry name" value="lambda repressor-like DNA-binding domains"/>
    <property type="match status" value="1"/>
</dbReference>
<evidence type="ECO:0000313" key="2">
    <source>
        <dbReference type="EMBL" id="GEM43450.1"/>
    </source>
</evidence>
<evidence type="ECO:0000313" key="3">
    <source>
        <dbReference type="Proteomes" id="UP000321424"/>
    </source>
</evidence>
<reference evidence="2 3" key="1">
    <citation type="submission" date="2019-07" db="EMBL/GenBank/DDBJ databases">
        <title>Whole genome shotgun sequence of Nocardia ninae NBRC 108245.</title>
        <authorList>
            <person name="Hosoyama A."/>
            <person name="Uohara A."/>
            <person name="Ohji S."/>
            <person name="Ichikawa N."/>
        </authorList>
    </citation>
    <scope>NUCLEOTIDE SEQUENCE [LARGE SCALE GENOMIC DNA]</scope>
    <source>
        <strain evidence="2 3">NBRC 108245</strain>
    </source>
</reference>
<dbReference type="PROSITE" id="PS50943">
    <property type="entry name" value="HTH_CROC1"/>
    <property type="match status" value="1"/>
</dbReference>
<comment type="caution">
    <text evidence="2">The sequence shown here is derived from an EMBL/GenBank/DDBJ whole genome shotgun (WGS) entry which is preliminary data.</text>
</comment>
<dbReference type="Gene3D" id="1.10.260.40">
    <property type="entry name" value="lambda repressor-like DNA-binding domains"/>
    <property type="match status" value="1"/>
</dbReference>
<organism evidence="2 3">
    <name type="scientific">Nocardia ninae NBRC 108245</name>
    <dbReference type="NCBI Taxonomy" id="1210091"/>
    <lineage>
        <taxon>Bacteria</taxon>
        <taxon>Bacillati</taxon>
        <taxon>Actinomycetota</taxon>
        <taxon>Actinomycetes</taxon>
        <taxon>Mycobacteriales</taxon>
        <taxon>Nocardiaceae</taxon>
        <taxon>Nocardia</taxon>
    </lineage>
</organism>
<dbReference type="RefSeq" id="WP_147142117.1">
    <property type="nucleotide sequence ID" value="NZ_BJXA01000098.1"/>
</dbReference>
<feature type="domain" description="HTH cro/C1-type" evidence="1">
    <location>
        <begin position="10"/>
        <end position="63"/>
    </location>
</feature>
<dbReference type="CDD" id="cd00093">
    <property type="entry name" value="HTH_XRE"/>
    <property type="match status" value="1"/>
</dbReference>